<sequence length="151" mass="16236">MPSTPRLSCLSTLLRRPALAALLCVTTLSSAQAPDASADYAVRVLAAVNAYRQTKGLPALQHSPALAVLAAEHSAAMARQRRPSHDGFALRFERSGSELCVENVAQGFRQPEQVVHGWRAVQTHHRNMLDPKVRSAGVASAGAFVTYFACE</sequence>
<evidence type="ECO:0000256" key="1">
    <source>
        <dbReference type="SAM" id="SignalP"/>
    </source>
</evidence>
<organism evidence="3 4">
    <name type="scientific">Pseudaquabacterium terrae</name>
    <dbReference type="NCBI Taxonomy" id="2732868"/>
    <lineage>
        <taxon>Bacteria</taxon>
        <taxon>Pseudomonadati</taxon>
        <taxon>Pseudomonadota</taxon>
        <taxon>Betaproteobacteria</taxon>
        <taxon>Burkholderiales</taxon>
        <taxon>Sphaerotilaceae</taxon>
        <taxon>Pseudaquabacterium</taxon>
    </lineage>
</organism>
<evidence type="ECO:0000313" key="3">
    <source>
        <dbReference type="EMBL" id="NRF70339.1"/>
    </source>
</evidence>
<keyword evidence="1" id="KW-0732">Signal</keyword>
<keyword evidence="4" id="KW-1185">Reference proteome</keyword>
<evidence type="ECO:0000313" key="4">
    <source>
        <dbReference type="Proteomes" id="UP000737171"/>
    </source>
</evidence>
<dbReference type="SUPFAM" id="SSF55797">
    <property type="entry name" value="PR-1-like"/>
    <property type="match status" value="1"/>
</dbReference>
<dbReference type="InterPro" id="IPR014044">
    <property type="entry name" value="CAP_dom"/>
</dbReference>
<dbReference type="CDD" id="cd05379">
    <property type="entry name" value="CAP_bacterial"/>
    <property type="match status" value="1"/>
</dbReference>
<dbReference type="PANTHER" id="PTHR31157:SF1">
    <property type="entry name" value="SCP DOMAIN-CONTAINING PROTEIN"/>
    <property type="match status" value="1"/>
</dbReference>
<dbReference type="EMBL" id="JABRWJ010000008">
    <property type="protein sequence ID" value="NRF70339.1"/>
    <property type="molecule type" value="Genomic_DNA"/>
</dbReference>
<dbReference type="PANTHER" id="PTHR31157">
    <property type="entry name" value="SCP DOMAIN-CONTAINING PROTEIN"/>
    <property type="match status" value="1"/>
</dbReference>
<dbReference type="Pfam" id="PF00188">
    <property type="entry name" value="CAP"/>
    <property type="match status" value="1"/>
</dbReference>
<dbReference type="RefSeq" id="WP_173129172.1">
    <property type="nucleotide sequence ID" value="NZ_JABRWJ010000008.1"/>
</dbReference>
<protein>
    <submittedName>
        <fullName evidence="3">CAP domain-containing protein</fullName>
    </submittedName>
</protein>
<dbReference type="Proteomes" id="UP000737171">
    <property type="component" value="Unassembled WGS sequence"/>
</dbReference>
<comment type="caution">
    <text evidence="3">The sequence shown here is derived from an EMBL/GenBank/DDBJ whole genome shotgun (WGS) entry which is preliminary data.</text>
</comment>
<reference evidence="3 4" key="1">
    <citation type="submission" date="2020-05" db="EMBL/GenBank/DDBJ databases">
        <title>Aquincola sp. isolate from soil.</title>
        <authorList>
            <person name="Han J."/>
            <person name="Kim D.-U."/>
        </authorList>
    </citation>
    <scope>NUCLEOTIDE SEQUENCE [LARGE SCALE GENOMIC DNA]</scope>
    <source>
        <strain evidence="3 4">S2</strain>
    </source>
</reference>
<name>A0ABX2ENS4_9BURK</name>
<feature type="chain" id="PRO_5045185764" evidence="1">
    <location>
        <begin position="21"/>
        <end position="151"/>
    </location>
</feature>
<feature type="signal peptide" evidence="1">
    <location>
        <begin position="1"/>
        <end position="20"/>
    </location>
</feature>
<accession>A0ABX2ENS4</accession>
<proteinExistence type="predicted"/>
<dbReference type="Gene3D" id="3.40.33.10">
    <property type="entry name" value="CAP"/>
    <property type="match status" value="1"/>
</dbReference>
<gene>
    <name evidence="3" type="ORF">HLB44_25345</name>
</gene>
<dbReference type="InterPro" id="IPR035940">
    <property type="entry name" value="CAP_sf"/>
</dbReference>
<evidence type="ECO:0000259" key="2">
    <source>
        <dbReference type="Pfam" id="PF00188"/>
    </source>
</evidence>
<feature type="domain" description="SCP" evidence="2">
    <location>
        <begin position="45"/>
        <end position="142"/>
    </location>
</feature>